<sequence length="522" mass="60595">MGNQCTSGDNDPYINTTKAIIINEEFIEGQRPMISQEHSKFNDDDAIDVVIMADTNYGRKSLSQNYMKQANYVLQDNIQLKLYYCGLPIQGTQAVLLSIQTKNQTITTRQGIDLICLIDHSGSMSGEKMNLVKKSLKHLLRMLQPHDRLCLIEFDDQNYRLTRLMKVTQENMYKFMIAIDTIEANGSTDIGNAMKMALSILKHRRFKNPIASIFLLSDGEDEGAAGRVWNDIQSKNIKEPFTINTFGFGRDCCPKIMSEIAHFKEGQFYYISDIQKIDECFFEALGGQASVIAFNTHITISCKKNTIKKVYGDKWTLNLQEQTFSIYQPQLQFGVRKDFIVETAVPLGMMDEIITVKMYTDSVETGERFTIEQFINILPNLVAEQIVFQEVMSHYYRVQSAEIFRNALNFCYNLQYQQAQQSIIALQQQIYQMNLNNPMVNLVYLDLQSGLRYCDQMFFNQEGRHYLTQLYMIHMYQQPRGIEIVSNDPKMQVTCVYQNELQRQYILQLRQTKMNNPDQYQY</sequence>
<evidence type="ECO:0000313" key="2">
    <source>
        <dbReference type="EMBL" id="CAD8047749.1"/>
    </source>
</evidence>
<name>A0A8S1K293_PARPR</name>
<gene>
    <name evidence="2" type="ORF">PPRIM_AZ9-3.1.T0120058</name>
</gene>
<dbReference type="SMART" id="SM00327">
    <property type="entry name" value="VWA"/>
    <property type="match status" value="1"/>
</dbReference>
<proteinExistence type="predicted"/>
<dbReference type="InterPro" id="IPR002035">
    <property type="entry name" value="VWF_A"/>
</dbReference>
<protein>
    <recommendedName>
        <fullName evidence="1">VWFA domain-containing protein</fullName>
    </recommendedName>
</protein>
<keyword evidence="3" id="KW-1185">Reference proteome</keyword>
<dbReference type="EMBL" id="CAJJDM010000009">
    <property type="protein sequence ID" value="CAD8047749.1"/>
    <property type="molecule type" value="Genomic_DNA"/>
</dbReference>
<comment type="caution">
    <text evidence="2">The sequence shown here is derived from an EMBL/GenBank/DDBJ whole genome shotgun (WGS) entry which is preliminary data.</text>
</comment>
<feature type="domain" description="VWFA" evidence="1">
    <location>
        <begin position="113"/>
        <end position="285"/>
    </location>
</feature>
<dbReference type="Proteomes" id="UP000688137">
    <property type="component" value="Unassembled WGS sequence"/>
</dbReference>
<dbReference type="PROSITE" id="PS50234">
    <property type="entry name" value="VWFA"/>
    <property type="match status" value="1"/>
</dbReference>
<dbReference type="PANTHER" id="PTHR10579:SF43">
    <property type="entry name" value="ZINC FINGER (C3HC4-TYPE RING FINGER) FAMILY PROTEIN"/>
    <property type="match status" value="1"/>
</dbReference>
<dbReference type="Pfam" id="PF13519">
    <property type="entry name" value="VWA_2"/>
    <property type="match status" value="1"/>
</dbReference>
<dbReference type="OMA" id="NIKEPFT"/>
<dbReference type="AlphaFoldDB" id="A0A8S1K293"/>
<accession>A0A8S1K293</accession>
<evidence type="ECO:0000313" key="3">
    <source>
        <dbReference type="Proteomes" id="UP000688137"/>
    </source>
</evidence>
<reference evidence="2" key="1">
    <citation type="submission" date="2021-01" db="EMBL/GenBank/DDBJ databases">
        <authorList>
            <consortium name="Genoscope - CEA"/>
            <person name="William W."/>
        </authorList>
    </citation>
    <scope>NUCLEOTIDE SEQUENCE</scope>
</reference>
<evidence type="ECO:0000259" key="1">
    <source>
        <dbReference type="PROSITE" id="PS50234"/>
    </source>
</evidence>
<dbReference type="InterPro" id="IPR051266">
    <property type="entry name" value="CLCR"/>
</dbReference>
<organism evidence="2 3">
    <name type="scientific">Paramecium primaurelia</name>
    <dbReference type="NCBI Taxonomy" id="5886"/>
    <lineage>
        <taxon>Eukaryota</taxon>
        <taxon>Sar</taxon>
        <taxon>Alveolata</taxon>
        <taxon>Ciliophora</taxon>
        <taxon>Intramacronucleata</taxon>
        <taxon>Oligohymenophorea</taxon>
        <taxon>Peniculida</taxon>
        <taxon>Parameciidae</taxon>
        <taxon>Paramecium</taxon>
    </lineage>
</organism>
<dbReference type="PANTHER" id="PTHR10579">
    <property type="entry name" value="CALCIUM-ACTIVATED CHLORIDE CHANNEL REGULATOR"/>
    <property type="match status" value="1"/>
</dbReference>